<name>A0A7W2Q172_9PSED</name>
<dbReference type="RefSeq" id="WP_182325145.1">
    <property type="nucleotide sequence ID" value="NZ_JACGDE010000030.1"/>
</dbReference>
<evidence type="ECO:0000313" key="3">
    <source>
        <dbReference type="Proteomes" id="UP000541770"/>
    </source>
</evidence>
<feature type="transmembrane region" description="Helical" evidence="1">
    <location>
        <begin position="6"/>
        <end position="27"/>
    </location>
</feature>
<proteinExistence type="predicted"/>
<evidence type="ECO:0000313" key="2">
    <source>
        <dbReference type="EMBL" id="MBA6068389.1"/>
    </source>
</evidence>
<accession>A0A7W2Q172</accession>
<dbReference type="Proteomes" id="UP000541770">
    <property type="component" value="Unassembled WGS sequence"/>
</dbReference>
<keyword evidence="1" id="KW-0472">Membrane</keyword>
<dbReference type="AlphaFoldDB" id="A0A7W2Q172"/>
<evidence type="ECO:0000256" key="1">
    <source>
        <dbReference type="SAM" id="Phobius"/>
    </source>
</evidence>
<organism evidence="2 3">
    <name type="scientific">Pseudomonas mosselii</name>
    <dbReference type="NCBI Taxonomy" id="78327"/>
    <lineage>
        <taxon>Bacteria</taxon>
        <taxon>Pseudomonadati</taxon>
        <taxon>Pseudomonadota</taxon>
        <taxon>Gammaproteobacteria</taxon>
        <taxon>Pseudomonadales</taxon>
        <taxon>Pseudomonadaceae</taxon>
        <taxon>Pseudomonas</taxon>
    </lineage>
</organism>
<gene>
    <name evidence="2" type="ORF">H4C75_26990</name>
</gene>
<sequence length="48" mass="5290">MTPAWGFLIMATFMVVAGVALSWAGAVRRKRSYEEFILSKAKRAGGEQ</sequence>
<keyword evidence="1" id="KW-0812">Transmembrane</keyword>
<protein>
    <submittedName>
        <fullName evidence="2">Uncharacterized protein</fullName>
    </submittedName>
</protein>
<dbReference type="EMBL" id="JACGDE010000030">
    <property type="protein sequence ID" value="MBA6068389.1"/>
    <property type="molecule type" value="Genomic_DNA"/>
</dbReference>
<comment type="caution">
    <text evidence="2">The sequence shown here is derived from an EMBL/GenBank/DDBJ whole genome shotgun (WGS) entry which is preliminary data.</text>
</comment>
<reference evidence="2 3" key="1">
    <citation type="submission" date="2020-07" db="EMBL/GenBank/DDBJ databases">
        <title>Diversity of carbapenemase encoding genes among Pseudomonas putida group clinical isolates in a tertiary Brazilian hospital.</title>
        <authorList>
            <person name="Alberto-Lei F."/>
            <person name="Nodari C.S."/>
            <person name="Streling A.P."/>
            <person name="Paulino J.T."/>
            <person name="Bessa-Neto F.O."/>
            <person name="Cayo R."/>
            <person name="Gales A.C."/>
        </authorList>
    </citation>
    <scope>NUCLEOTIDE SEQUENCE [LARGE SCALE GENOMIC DNA]</scope>
    <source>
        <strain evidence="2 3">14802</strain>
    </source>
</reference>
<keyword evidence="1" id="KW-1133">Transmembrane helix</keyword>